<proteinExistence type="predicted"/>
<feature type="transmembrane region" description="Helical" evidence="1">
    <location>
        <begin position="30"/>
        <end position="50"/>
    </location>
</feature>
<dbReference type="RefSeq" id="WP_110253257.1">
    <property type="nucleotide sequence ID" value="NZ_QJKB01000001.1"/>
</dbReference>
<accession>A0A318JD14</accession>
<evidence type="ECO:0000256" key="1">
    <source>
        <dbReference type="SAM" id="Phobius"/>
    </source>
</evidence>
<reference evidence="2 3" key="1">
    <citation type="submission" date="2018-05" db="EMBL/GenBank/DDBJ databases">
        <title>Genomic Encyclopedia of Type Strains, Phase IV (KMG-IV): sequencing the most valuable type-strain genomes for metagenomic binning, comparative biology and taxonomic classification.</title>
        <authorList>
            <person name="Goeker M."/>
        </authorList>
    </citation>
    <scope>NUCLEOTIDE SEQUENCE [LARGE SCALE GENOMIC DNA]</scope>
    <source>
        <strain evidence="2 3">DSM 19792</strain>
    </source>
</reference>
<keyword evidence="3" id="KW-1185">Reference proteome</keyword>
<comment type="caution">
    <text evidence="2">The sequence shown here is derived from an EMBL/GenBank/DDBJ whole genome shotgun (WGS) entry which is preliminary data.</text>
</comment>
<evidence type="ECO:0008006" key="4">
    <source>
        <dbReference type="Google" id="ProtNLM"/>
    </source>
</evidence>
<evidence type="ECO:0000313" key="3">
    <source>
        <dbReference type="Proteomes" id="UP000247792"/>
    </source>
</evidence>
<feature type="transmembrane region" description="Helical" evidence="1">
    <location>
        <begin position="6"/>
        <end position="23"/>
    </location>
</feature>
<dbReference type="EMBL" id="QJKB01000001">
    <property type="protein sequence ID" value="PXX46811.1"/>
    <property type="molecule type" value="Genomic_DNA"/>
</dbReference>
<evidence type="ECO:0000313" key="2">
    <source>
        <dbReference type="EMBL" id="PXX46811.1"/>
    </source>
</evidence>
<dbReference type="AlphaFoldDB" id="A0A318JD14"/>
<gene>
    <name evidence="2" type="ORF">DFR42_101387</name>
</gene>
<protein>
    <recommendedName>
        <fullName evidence="4">Membrane protein YeaQ/YmgE (Transglycosylase-associated protein family)</fullName>
    </recommendedName>
</protein>
<dbReference type="Proteomes" id="UP000247792">
    <property type="component" value="Unassembled WGS sequence"/>
</dbReference>
<sequence length="86" mass="9041">MGLIFWVFVGGIVGWIILTTSTGDHQNIYLNILVGIAGGLIIGCLMPSYLNVATSENSGFDFQALGSLIVGALAILSIATLLTQRD</sequence>
<keyword evidence="1" id="KW-1133">Transmembrane helix</keyword>
<organism evidence="2 3">
    <name type="scientific">Undibacterium pigrum</name>
    <dbReference type="NCBI Taxonomy" id="401470"/>
    <lineage>
        <taxon>Bacteria</taxon>
        <taxon>Pseudomonadati</taxon>
        <taxon>Pseudomonadota</taxon>
        <taxon>Betaproteobacteria</taxon>
        <taxon>Burkholderiales</taxon>
        <taxon>Oxalobacteraceae</taxon>
        <taxon>Undibacterium</taxon>
    </lineage>
</organism>
<keyword evidence="1" id="KW-0812">Transmembrane</keyword>
<keyword evidence="1" id="KW-0472">Membrane</keyword>
<feature type="transmembrane region" description="Helical" evidence="1">
    <location>
        <begin position="62"/>
        <end position="82"/>
    </location>
</feature>
<name>A0A318JD14_9BURK</name>